<sequence>MSHLLDRYKQVLEVKGISCSNYRSKELKRRMRGHFLDQLVIEKQNHPSKPELIYSSHLSVADIVKTSVSQQSSEDVEVDEDTRQDMEQDKATILQDKKATTVSDGSTLSAEKGRRIVMLEMEARSQQTGVVIPSNITAGPFVNLLPTIMTSTRKL</sequence>
<accession>A0ABN8PDA0</accession>
<reference evidence="1 2" key="1">
    <citation type="submission" date="2022-05" db="EMBL/GenBank/DDBJ databases">
        <authorList>
            <consortium name="Genoscope - CEA"/>
            <person name="William W."/>
        </authorList>
    </citation>
    <scope>NUCLEOTIDE SEQUENCE [LARGE SCALE GENOMIC DNA]</scope>
</reference>
<evidence type="ECO:0000313" key="1">
    <source>
        <dbReference type="EMBL" id="CAH3139094.1"/>
    </source>
</evidence>
<gene>
    <name evidence="1" type="ORF">PLOB_00040535</name>
</gene>
<protein>
    <submittedName>
        <fullName evidence="1">Uncharacterized protein</fullName>
    </submittedName>
</protein>
<comment type="caution">
    <text evidence="1">The sequence shown here is derived from an EMBL/GenBank/DDBJ whole genome shotgun (WGS) entry which is preliminary data.</text>
</comment>
<dbReference type="Proteomes" id="UP001159405">
    <property type="component" value="Unassembled WGS sequence"/>
</dbReference>
<evidence type="ECO:0000313" key="2">
    <source>
        <dbReference type="Proteomes" id="UP001159405"/>
    </source>
</evidence>
<proteinExistence type="predicted"/>
<organism evidence="1 2">
    <name type="scientific">Porites lobata</name>
    <dbReference type="NCBI Taxonomy" id="104759"/>
    <lineage>
        <taxon>Eukaryota</taxon>
        <taxon>Metazoa</taxon>
        <taxon>Cnidaria</taxon>
        <taxon>Anthozoa</taxon>
        <taxon>Hexacorallia</taxon>
        <taxon>Scleractinia</taxon>
        <taxon>Fungiina</taxon>
        <taxon>Poritidae</taxon>
        <taxon>Porites</taxon>
    </lineage>
</organism>
<keyword evidence="2" id="KW-1185">Reference proteome</keyword>
<name>A0ABN8PDA0_9CNID</name>
<dbReference type="EMBL" id="CALNXK010000062">
    <property type="protein sequence ID" value="CAH3139094.1"/>
    <property type="molecule type" value="Genomic_DNA"/>
</dbReference>